<accession>A0A8X7SUB1</accession>
<evidence type="ECO:0000313" key="3">
    <source>
        <dbReference type="Proteomes" id="UP000077684"/>
    </source>
</evidence>
<keyword evidence="3" id="KW-1185">Reference proteome</keyword>
<feature type="compositionally biased region" description="Low complexity" evidence="1">
    <location>
        <begin position="129"/>
        <end position="152"/>
    </location>
</feature>
<proteinExistence type="predicted"/>
<dbReference type="AlphaFoldDB" id="A0A8X7SUB1"/>
<evidence type="ECO:0000256" key="1">
    <source>
        <dbReference type="SAM" id="MobiDB-lite"/>
    </source>
</evidence>
<comment type="caution">
    <text evidence="2">The sequence shown here is derived from an EMBL/GenBank/DDBJ whole genome shotgun (WGS) entry which is preliminary data.</text>
</comment>
<feature type="compositionally biased region" description="Gly residues" evidence="1">
    <location>
        <begin position="66"/>
        <end position="77"/>
    </location>
</feature>
<sequence length="228" mass="25523">MNKKYDTAWDLLSETGKSKTASELPEHGFLREERSKAVKNCWFFEDWHEMRRDRKATAPGKIRVAGGEGSVRVGRGGMRCRDSDDLMDDLLSPEAKGEEDDESEGGTHQSAGEDNEEDNDRLFKKAKTAKSTSSTSKPPISSSSTTAAAGGSKRSHGSSSAVDTLAVSMRESMKEREERSQARDRMEQDKIDIARMEAETRRMEAETARDMQRQQTELLKAMMNKFTS</sequence>
<evidence type="ECO:0008006" key="4">
    <source>
        <dbReference type="Google" id="ProtNLM"/>
    </source>
</evidence>
<dbReference type="EMBL" id="LWDE02001261">
    <property type="protein sequence ID" value="KAE8241919.1"/>
    <property type="molecule type" value="Genomic_DNA"/>
</dbReference>
<dbReference type="Proteomes" id="UP000077684">
    <property type="component" value="Unassembled WGS sequence"/>
</dbReference>
<name>A0A8X7SUB1_9BASI</name>
<reference evidence="2" key="2">
    <citation type="journal article" date="2019" name="IMA Fungus">
        <title>Genome sequencing and comparison of five Tilletia species to identify candidate genes for the detection of regulated species infecting wheat.</title>
        <authorList>
            <person name="Nguyen H.D.T."/>
            <person name="Sultana T."/>
            <person name="Kesanakurti P."/>
            <person name="Hambleton S."/>
        </authorList>
    </citation>
    <scope>NUCLEOTIDE SEQUENCE</scope>
    <source>
        <strain evidence="2">DAOMC 236426</strain>
    </source>
</reference>
<reference evidence="2" key="1">
    <citation type="submission" date="2016-04" db="EMBL/GenBank/DDBJ databases">
        <authorList>
            <person name="Nguyen H.D."/>
            <person name="Samba Siva P."/>
            <person name="Cullis J."/>
            <person name="Levesque C.A."/>
            <person name="Hambleton S."/>
        </authorList>
    </citation>
    <scope>NUCLEOTIDE SEQUENCE</scope>
    <source>
        <strain evidence="2">DAOMC 236426</strain>
    </source>
</reference>
<gene>
    <name evidence="2" type="ORF">A4X06_0g7351</name>
</gene>
<feature type="compositionally biased region" description="Basic and acidic residues" evidence="1">
    <location>
        <begin position="171"/>
        <end position="191"/>
    </location>
</feature>
<evidence type="ECO:0000313" key="2">
    <source>
        <dbReference type="EMBL" id="KAE8241919.1"/>
    </source>
</evidence>
<organism evidence="2 3">
    <name type="scientific">Tilletia controversa</name>
    <name type="common">dwarf bunt fungus</name>
    <dbReference type="NCBI Taxonomy" id="13291"/>
    <lineage>
        <taxon>Eukaryota</taxon>
        <taxon>Fungi</taxon>
        <taxon>Dikarya</taxon>
        <taxon>Basidiomycota</taxon>
        <taxon>Ustilaginomycotina</taxon>
        <taxon>Exobasidiomycetes</taxon>
        <taxon>Tilletiales</taxon>
        <taxon>Tilletiaceae</taxon>
        <taxon>Tilletia</taxon>
    </lineage>
</organism>
<protein>
    <recommendedName>
        <fullName evidence="4">No apical meristem-associated C-terminal domain-containing protein</fullName>
    </recommendedName>
</protein>
<feature type="region of interest" description="Disordered" evidence="1">
    <location>
        <begin position="53"/>
        <end position="191"/>
    </location>
</feature>